<feature type="domain" description="WYL" evidence="1">
    <location>
        <begin position="126"/>
        <end position="194"/>
    </location>
</feature>
<feature type="domain" description="DNA-binding transcriptional repressor CapW winged helix-turn-helix" evidence="3">
    <location>
        <begin position="11"/>
        <end position="91"/>
    </location>
</feature>
<dbReference type="InterPro" id="IPR059019">
    <property type="entry name" value="WHD_CapW"/>
</dbReference>
<gene>
    <name evidence="4" type="ORF">HNQ60_003917</name>
</gene>
<protein>
    <recommendedName>
        <fullName evidence="6">WYL domain-containing protein</fullName>
    </recommendedName>
</protein>
<dbReference type="PANTHER" id="PTHR34580:SF3">
    <property type="entry name" value="PROTEIN PAFB"/>
    <property type="match status" value="1"/>
</dbReference>
<evidence type="ECO:0008006" key="6">
    <source>
        <dbReference type="Google" id="ProtNLM"/>
    </source>
</evidence>
<evidence type="ECO:0000313" key="5">
    <source>
        <dbReference type="Proteomes" id="UP000588068"/>
    </source>
</evidence>
<dbReference type="InterPro" id="IPR059020">
    <property type="entry name" value="CapW_CTD"/>
</dbReference>
<dbReference type="InterPro" id="IPR026881">
    <property type="entry name" value="WYL_dom"/>
</dbReference>
<proteinExistence type="predicted"/>
<dbReference type="InterPro" id="IPR051534">
    <property type="entry name" value="CBASS_pafABC_assoc_protein"/>
</dbReference>
<feature type="domain" description="DNA-binding transcriptional repressor CapW C-terminal dimerisation" evidence="2">
    <location>
        <begin position="214"/>
        <end position="283"/>
    </location>
</feature>
<evidence type="ECO:0000259" key="1">
    <source>
        <dbReference type="Pfam" id="PF13280"/>
    </source>
</evidence>
<dbReference type="PANTHER" id="PTHR34580">
    <property type="match status" value="1"/>
</dbReference>
<dbReference type="RefSeq" id="WP_184334397.1">
    <property type="nucleotide sequence ID" value="NZ_JACHHZ010000004.1"/>
</dbReference>
<comment type="caution">
    <text evidence="4">The sequence shown here is derived from an EMBL/GenBank/DDBJ whole genome shotgun (WGS) entry which is preliminary data.</text>
</comment>
<dbReference type="Pfam" id="PF26109">
    <property type="entry name" value="WHD_BrxR"/>
    <property type="match status" value="1"/>
</dbReference>
<reference evidence="4 5" key="1">
    <citation type="submission" date="2020-08" db="EMBL/GenBank/DDBJ databases">
        <title>Genomic Encyclopedia of Type Strains, Phase IV (KMG-IV): sequencing the most valuable type-strain genomes for metagenomic binning, comparative biology and taxonomic classification.</title>
        <authorList>
            <person name="Goeker M."/>
        </authorList>
    </citation>
    <scope>NUCLEOTIDE SEQUENCE [LARGE SCALE GENOMIC DNA]</scope>
    <source>
        <strain evidence="4 5">DSM 26723</strain>
    </source>
</reference>
<dbReference type="EMBL" id="JACHHZ010000004">
    <property type="protein sequence ID" value="MBB6095030.1"/>
    <property type="molecule type" value="Genomic_DNA"/>
</dbReference>
<accession>A0A841HS50</accession>
<dbReference type="AlphaFoldDB" id="A0A841HS50"/>
<organism evidence="4 5">
    <name type="scientific">Povalibacter uvarum</name>
    <dbReference type="NCBI Taxonomy" id="732238"/>
    <lineage>
        <taxon>Bacteria</taxon>
        <taxon>Pseudomonadati</taxon>
        <taxon>Pseudomonadota</taxon>
        <taxon>Gammaproteobacteria</taxon>
        <taxon>Steroidobacterales</taxon>
        <taxon>Steroidobacteraceae</taxon>
        <taxon>Povalibacter</taxon>
    </lineage>
</organism>
<dbReference type="Pfam" id="PF26107">
    <property type="entry name" value="BrxR_CTD"/>
    <property type="match status" value="1"/>
</dbReference>
<keyword evidence="5" id="KW-1185">Reference proteome</keyword>
<sequence>MDQLADIPFAQQQRLRFIESSLLWEGEVQRQRVTEIFGVARNHISRDLKLYNRLYPGHLQYDLSTRSYRRGAKFKPALSSDDPEEYLSLLQTYAATHTVALIPALGKGPIPTGVLPQPSRTLDGHILRDVIGAIRRREGLKITYLSMSSDHPSTRTIWPHAFMNSGFDWIVRSYDDLRSEFRDFLLRRIDSVEPLQQASPMSATADAGWSELERVVVVPHCGLNPHQRSVTARDFGMRKDGKSFAWYADIRRCMLPYFFHHYRLDLDPAAPHAPRIQLRDRARLRQHFFKPLGE</sequence>
<dbReference type="Proteomes" id="UP000588068">
    <property type="component" value="Unassembled WGS sequence"/>
</dbReference>
<name>A0A841HS50_9GAMM</name>
<dbReference type="PROSITE" id="PS52050">
    <property type="entry name" value="WYL"/>
    <property type="match status" value="1"/>
</dbReference>
<evidence type="ECO:0000259" key="3">
    <source>
        <dbReference type="Pfam" id="PF26109"/>
    </source>
</evidence>
<evidence type="ECO:0000313" key="4">
    <source>
        <dbReference type="EMBL" id="MBB6095030.1"/>
    </source>
</evidence>
<dbReference type="InterPro" id="IPR016634">
    <property type="entry name" value="CapW-like"/>
</dbReference>
<dbReference type="PIRSF" id="PIRSF015558">
    <property type="entry name" value="Txn_reg_DeoR_prd"/>
    <property type="match status" value="1"/>
</dbReference>
<evidence type="ECO:0000259" key="2">
    <source>
        <dbReference type="Pfam" id="PF26107"/>
    </source>
</evidence>
<dbReference type="Pfam" id="PF13280">
    <property type="entry name" value="WYL"/>
    <property type="match status" value="1"/>
</dbReference>